<protein>
    <submittedName>
        <fullName evidence="2">D-aminoacylase</fullName>
    </submittedName>
</protein>
<dbReference type="SUPFAM" id="SSF51556">
    <property type="entry name" value="Metallo-dependent hydrolases"/>
    <property type="match status" value="1"/>
</dbReference>
<keyword evidence="3" id="KW-1185">Reference proteome</keyword>
<dbReference type="PANTHER" id="PTHR11647:SF1">
    <property type="entry name" value="COLLAPSIN RESPONSE MEDIATOR PROTEIN"/>
    <property type="match status" value="1"/>
</dbReference>
<dbReference type="InterPro" id="IPR011059">
    <property type="entry name" value="Metal-dep_hydrolase_composite"/>
</dbReference>
<dbReference type="PROSITE" id="PS51257">
    <property type="entry name" value="PROKAR_LIPOPROTEIN"/>
    <property type="match status" value="1"/>
</dbReference>
<accession>A0ABT1AW83</accession>
<proteinExistence type="predicted"/>
<dbReference type="Gene3D" id="2.30.40.10">
    <property type="entry name" value="Urease, subunit C, domain 1"/>
    <property type="match status" value="2"/>
</dbReference>
<organism evidence="2 3">
    <name type="scientific">Robiginitalea marina</name>
    <dbReference type="NCBI Taxonomy" id="2954105"/>
    <lineage>
        <taxon>Bacteria</taxon>
        <taxon>Pseudomonadati</taxon>
        <taxon>Bacteroidota</taxon>
        <taxon>Flavobacteriia</taxon>
        <taxon>Flavobacteriales</taxon>
        <taxon>Flavobacteriaceae</taxon>
        <taxon>Robiginitalea</taxon>
    </lineage>
</organism>
<dbReference type="CDD" id="cd01297">
    <property type="entry name" value="D-aminoacylase"/>
    <property type="match status" value="1"/>
</dbReference>
<feature type="domain" description="Amidohydrolase 3" evidence="1">
    <location>
        <begin position="189"/>
        <end position="549"/>
    </location>
</feature>
<sequence>MGFIKNFSKNLLPDSDKPRNLLLALLLAGGCTAPPTYDILIRNGRIVDGSGEEGYIGAVGINADTIAAVGQLTDAKGIVEIDATGLVVAPGFINMLSWAPVSLMEDGTSQSDIRQGVTLEVFGEGWSMGPLNEAMKKTQEETQGDIKYEVGWTTLGEGLQFLVDKGISPNIASFVGATTLRIHQVGYEDRPPTEAELDSMKLLVRQAMEDGALGVGSSLIYAPAFYSSTEELIELCKVASGYDGMYISHMRSEGEKILESLDELLRIANEAGIRAEVYHLKQGGMANWPKYEAVVAKIDSARQAGLHITADMYTYTAGATGLDASMPPWVQEGGYEKWAERLRDPAVRARVIREMKTRAEGWENLYEAAGTAENLMLVGFKNDSLKYLTGKTLAEVAALRNQSPEETAIDLVIQDGSRVGTVYFLMSEENVKKQIALPWMSFCSDSGSMAPEGVFLKSNPHPRAYGNFARLLGKYVREEKVIPLEEAVRKLTSLPAANLKIERRGALKQGYFADLAIFNPEQIRDHATFENPHQYATGMVHVFVNGTQVLREGEHTGALPGRVVRGPGWKQSQ</sequence>
<gene>
    <name evidence="2" type="ORF">NG653_04745</name>
</gene>
<evidence type="ECO:0000313" key="3">
    <source>
        <dbReference type="Proteomes" id="UP001206312"/>
    </source>
</evidence>
<evidence type="ECO:0000259" key="1">
    <source>
        <dbReference type="Pfam" id="PF07969"/>
    </source>
</evidence>
<dbReference type="Proteomes" id="UP001206312">
    <property type="component" value="Unassembled WGS sequence"/>
</dbReference>
<dbReference type="RefSeq" id="WP_252740533.1">
    <property type="nucleotide sequence ID" value="NZ_JAMXIB010000003.1"/>
</dbReference>
<reference evidence="2 3" key="1">
    <citation type="submission" date="2022-06" db="EMBL/GenBank/DDBJ databases">
        <authorList>
            <person name="Xuan X."/>
        </authorList>
    </citation>
    <scope>NUCLEOTIDE SEQUENCE [LARGE SCALE GENOMIC DNA]</scope>
    <source>
        <strain evidence="2 3">2V75</strain>
    </source>
</reference>
<dbReference type="PANTHER" id="PTHR11647">
    <property type="entry name" value="HYDRANTOINASE/DIHYDROPYRIMIDINASE FAMILY MEMBER"/>
    <property type="match status" value="1"/>
</dbReference>
<dbReference type="Gene3D" id="3.20.20.140">
    <property type="entry name" value="Metal-dependent hydrolases"/>
    <property type="match status" value="2"/>
</dbReference>
<dbReference type="SUPFAM" id="SSF51338">
    <property type="entry name" value="Composite domain of metallo-dependent hydrolases"/>
    <property type="match status" value="1"/>
</dbReference>
<evidence type="ECO:0000313" key="2">
    <source>
        <dbReference type="EMBL" id="MCO5724151.1"/>
    </source>
</evidence>
<dbReference type="InterPro" id="IPR013108">
    <property type="entry name" value="Amidohydro_3"/>
</dbReference>
<dbReference type="Gene3D" id="3.30.1490.130">
    <property type="entry name" value="D-aminoacylase. Domain 3"/>
    <property type="match status" value="1"/>
</dbReference>
<dbReference type="EMBL" id="JAMXIB010000003">
    <property type="protein sequence ID" value="MCO5724151.1"/>
    <property type="molecule type" value="Genomic_DNA"/>
</dbReference>
<dbReference type="InterPro" id="IPR032466">
    <property type="entry name" value="Metal_Hydrolase"/>
</dbReference>
<dbReference type="InterPro" id="IPR050378">
    <property type="entry name" value="Metallo-dep_Hydrolases_sf"/>
</dbReference>
<name>A0ABT1AW83_9FLAO</name>
<dbReference type="InterPro" id="IPR023100">
    <property type="entry name" value="D-aminoacylase_insert_dom_sf"/>
</dbReference>
<dbReference type="Pfam" id="PF07969">
    <property type="entry name" value="Amidohydro_3"/>
    <property type="match status" value="1"/>
</dbReference>
<comment type="caution">
    <text evidence="2">The sequence shown here is derived from an EMBL/GenBank/DDBJ whole genome shotgun (WGS) entry which is preliminary data.</text>
</comment>